<dbReference type="OrthoDB" id="26279at2"/>
<dbReference type="GO" id="GO:0006282">
    <property type="term" value="P:regulation of DNA repair"/>
    <property type="evidence" value="ECO:0007669"/>
    <property type="project" value="UniProtKB-UniRule"/>
</dbReference>
<dbReference type="GO" id="GO:0005737">
    <property type="term" value="C:cytoplasm"/>
    <property type="evidence" value="ECO:0007669"/>
    <property type="project" value="UniProtKB-SubCell"/>
</dbReference>
<evidence type="ECO:0000313" key="8">
    <source>
        <dbReference type="EMBL" id="RIH78379.1"/>
    </source>
</evidence>
<keyword evidence="4 5" id="KW-0963">Cytoplasm</keyword>
<dbReference type="PANTHER" id="PTHR33602:SF1">
    <property type="entry name" value="REGULATORY PROTEIN RECX FAMILY PROTEIN"/>
    <property type="match status" value="1"/>
</dbReference>
<evidence type="ECO:0000256" key="2">
    <source>
        <dbReference type="ARBA" id="ARBA00009695"/>
    </source>
</evidence>
<evidence type="ECO:0000313" key="9">
    <source>
        <dbReference type="Proteomes" id="UP000266089"/>
    </source>
</evidence>
<sequence length="151" mass="17129">MKQENPDGLFLYALRLLGARAYSETALRQKLSRRAPPEVVEETLGRLKQRGYLDDHSYAEGYVRLYSGRWGAAKLRRALLSKGVSSEIVDQVLAVQTAQKDPVEEALALLERYPSRHRGEKPRAIRFLTNRGYALTHALAAWARYLEQTSA</sequence>
<feature type="domain" description="RecX first three-helical" evidence="7">
    <location>
        <begin position="12"/>
        <end position="47"/>
    </location>
</feature>
<evidence type="ECO:0000256" key="3">
    <source>
        <dbReference type="ARBA" id="ARBA00018111"/>
    </source>
</evidence>
<comment type="caution">
    <text evidence="8">The sequence shown here is derived from an EMBL/GenBank/DDBJ whole genome shotgun (WGS) entry which is preliminary data.</text>
</comment>
<dbReference type="InterPro" id="IPR003783">
    <property type="entry name" value="Regulatory_RecX"/>
</dbReference>
<name>A0A399E545_9DEIN</name>
<dbReference type="EMBL" id="QWKX01000015">
    <property type="protein sequence ID" value="RIH78379.1"/>
    <property type="molecule type" value="Genomic_DNA"/>
</dbReference>
<dbReference type="Pfam" id="PF02631">
    <property type="entry name" value="RecX_HTH2"/>
    <property type="match status" value="1"/>
</dbReference>
<evidence type="ECO:0000256" key="4">
    <source>
        <dbReference type="ARBA" id="ARBA00022490"/>
    </source>
</evidence>
<dbReference type="RefSeq" id="WP_027886813.1">
    <property type="nucleotide sequence ID" value="NZ_JBHSXZ010000002.1"/>
</dbReference>
<feature type="domain" description="RecX second three-helical" evidence="6">
    <location>
        <begin position="54"/>
        <end position="93"/>
    </location>
</feature>
<evidence type="ECO:0000259" key="7">
    <source>
        <dbReference type="Pfam" id="PF21982"/>
    </source>
</evidence>
<evidence type="ECO:0000256" key="5">
    <source>
        <dbReference type="HAMAP-Rule" id="MF_01114"/>
    </source>
</evidence>
<dbReference type="Proteomes" id="UP000266089">
    <property type="component" value="Unassembled WGS sequence"/>
</dbReference>
<evidence type="ECO:0000256" key="1">
    <source>
        <dbReference type="ARBA" id="ARBA00004496"/>
    </source>
</evidence>
<dbReference type="HAMAP" id="MF_01114">
    <property type="entry name" value="RecX"/>
    <property type="match status" value="1"/>
</dbReference>
<evidence type="ECO:0000259" key="6">
    <source>
        <dbReference type="Pfam" id="PF02631"/>
    </source>
</evidence>
<dbReference type="PANTHER" id="PTHR33602">
    <property type="entry name" value="REGULATORY PROTEIN RECX FAMILY PROTEIN"/>
    <property type="match status" value="1"/>
</dbReference>
<comment type="function">
    <text evidence="5">Modulates RecA activity.</text>
</comment>
<dbReference type="Gene3D" id="1.10.10.10">
    <property type="entry name" value="Winged helix-like DNA-binding domain superfamily/Winged helix DNA-binding domain"/>
    <property type="match status" value="2"/>
</dbReference>
<accession>A0A399E545</accession>
<dbReference type="InterPro" id="IPR053924">
    <property type="entry name" value="RecX_HTH_2nd"/>
</dbReference>
<dbReference type="Pfam" id="PF21982">
    <property type="entry name" value="RecX_HTH1"/>
    <property type="match status" value="1"/>
</dbReference>
<protein>
    <recommendedName>
        <fullName evidence="3 5">Regulatory protein RecX</fullName>
    </recommendedName>
</protein>
<reference evidence="8 9" key="1">
    <citation type="submission" date="2018-08" db="EMBL/GenBank/DDBJ databases">
        <title>Meiothermus cateniformans JCM 15151 genome sequencing project.</title>
        <authorList>
            <person name="Da Costa M.S."/>
            <person name="Albuquerque L."/>
            <person name="Raposo P."/>
            <person name="Froufe H.J.C."/>
            <person name="Barroso C.S."/>
            <person name="Egas C."/>
        </authorList>
    </citation>
    <scope>NUCLEOTIDE SEQUENCE [LARGE SCALE GENOMIC DNA]</scope>
    <source>
        <strain evidence="8 9">JCM 15151</strain>
    </source>
</reference>
<dbReference type="InterPro" id="IPR036388">
    <property type="entry name" value="WH-like_DNA-bd_sf"/>
</dbReference>
<dbReference type="AlphaFoldDB" id="A0A399E545"/>
<dbReference type="NCBIfam" id="NF001065">
    <property type="entry name" value="PRK00117.5-5"/>
    <property type="match status" value="1"/>
</dbReference>
<organism evidence="8 9">
    <name type="scientific">Meiothermus taiwanensis</name>
    <dbReference type="NCBI Taxonomy" id="172827"/>
    <lineage>
        <taxon>Bacteria</taxon>
        <taxon>Thermotogati</taxon>
        <taxon>Deinococcota</taxon>
        <taxon>Deinococci</taxon>
        <taxon>Thermales</taxon>
        <taxon>Thermaceae</taxon>
        <taxon>Meiothermus</taxon>
    </lineage>
</organism>
<gene>
    <name evidence="5 8" type="primary">recX</name>
    <name evidence="8" type="ORF">Mcate_00834</name>
</gene>
<comment type="similarity">
    <text evidence="2 5">Belongs to the RecX family.</text>
</comment>
<proteinExistence type="inferred from homology"/>
<dbReference type="InterPro" id="IPR053926">
    <property type="entry name" value="RecX_HTH_1st"/>
</dbReference>
<comment type="subcellular location">
    <subcellularLocation>
        <location evidence="1 5">Cytoplasm</location>
    </subcellularLocation>
</comment>